<dbReference type="SUPFAM" id="SSF46785">
    <property type="entry name" value="Winged helix' DNA-binding domain"/>
    <property type="match status" value="2"/>
</dbReference>
<keyword evidence="2" id="KW-0238">DNA-binding</keyword>
<keyword evidence="6" id="KW-1185">Reference proteome</keyword>
<dbReference type="InterPro" id="IPR011008">
    <property type="entry name" value="Dimeric_a/b-barrel"/>
</dbReference>
<keyword evidence="1" id="KW-0805">Transcription regulation</keyword>
<dbReference type="InterPro" id="IPR019888">
    <property type="entry name" value="Tscrpt_reg_AsnC-like"/>
</dbReference>
<sequence>MDLTTAHEELRAKVLRELRDDGRASYARIAELHGTTRRAVTHIVQQAIERGLLRITVSLSPDLLGHERFGYLQIAVDGPIAPIREALVAMPETTFVAEISGGYAIDAEIRVGADPHLRDTVDRVRALPHVREIRLHHYESIEINLYSPIRTGGVGIKIDETDRAIIQHLQRDGRATFRELGETAAISPSGARLRLTRLTERGAVKVVGIPVRGERAEAPTLGVGIQSSAPVAQALARVRELDPEFLAVSVGGYDLIATLSGESNDEVLALVDRLRSYPEIARIESWANLRIVKEQYGEGDTLSASPRTAWGDGR</sequence>
<dbReference type="Proteomes" id="UP001646141">
    <property type="component" value="Unassembled WGS sequence"/>
</dbReference>
<dbReference type="InterPro" id="IPR036390">
    <property type="entry name" value="WH_DNA-bd_sf"/>
</dbReference>
<dbReference type="SUPFAM" id="SSF54909">
    <property type="entry name" value="Dimeric alpha+beta barrel"/>
    <property type="match status" value="1"/>
</dbReference>
<accession>A0ABS1SPH8</accession>
<evidence type="ECO:0000313" key="6">
    <source>
        <dbReference type="Proteomes" id="UP001646141"/>
    </source>
</evidence>
<reference evidence="5 6" key="1">
    <citation type="submission" date="2018-09" db="EMBL/GenBank/DDBJ databases">
        <title>Comparative genomics of Leucobacter spp.</title>
        <authorList>
            <person name="Reis A.C."/>
            <person name="Kolvenbach B.A."/>
            <person name="Corvini P.F.X."/>
            <person name="Nunes O.C."/>
        </authorList>
    </citation>
    <scope>NUCLEOTIDE SEQUENCE [LARGE SCALE GENOMIC DNA]</scope>
    <source>
        <strain evidence="5 6">L-1</strain>
    </source>
</reference>
<dbReference type="Pfam" id="PF13404">
    <property type="entry name" value="HTH_AsnC-type"/>
    <property type="match status" value="1"/>
</dbReference>
<keyword evidence="3" id="KW-0804">Transcription</keyword>
<proteinExistence type="predicted"/>
<evidence type="ECO:0000256" key="3">
    <source>
        <dbReference type="ARBA" id="ARBA00023163"/>
    </source>
</evidence>
<comment type="caution">
    <text evidence="5">The sequence shown here is derived from an EMBL/GenBank/DDBJ whole genome shotgun (WGS) entry which is preliminary data.</text>
</comment>
<protein>
    <submittedName>
        <fullName evidence="5">Lrp/AsnC family transcriptional regulator</fullName>
    </submittedName>
</protein>
<evidence type="ECO:0000313" key="5">
    <source>
        <dbReference type="EMBL" id="MBL3690073.1"/>
    </source>
</evidence>
<feature type="domain" description="HTH asnC-type" evidence="4">
    <location>
        <begin position="158"/>
        <end position="215"/>
    </location>
</feature>
<dbReference type="PRINTS" id="PR00033">
    <property type="entry name" value="HTHASNC"/>
</dbReference>
<dbReference type="EMBL" id="QYAD01000003">
    <property type="protein sequence ID" value="MBL3690073.1"/>
    <property type="molecule type" value="Genomic_DNA"/>
</dbReference>
<dbReference type="SMART" id="SM00344">
    <property type="entry name" value="HTH_ASNC"/>
    <property type="match status" value="2"/>
</dbReference>
<dbReference type="InterPro" id="IPR000485">
    <property type="entry name" value="AsnC-type_HTH_dom"/>
</dbReference>
<dbReference type="Pfam" id="PF13412">
    <property type="entry name" value="HTH_24"/>
    <property type="match status" value="1"/>
</dbReference>
<evidence type="ECO:0000256" key="1">
    <source>
        <dbReference type="ARBA" id="ARBA00023015"/>
    </source>
</evidence>
<gene>
    <name evidence="5" type="ORF">D3226_08890</name>
</gene>
<dbReference type="PANTHER" id="PTHR30154">
    <property type="entry name" value="LEUCINE-RESPONSIVE REGULATORY PROTEIN"/>
    <property type="match status" value="1"/>
</dbReference>
<dbReference type="PANTHER" id="PTHR30154:SF34">
    <property type="entry name" value="TRANSCRIPTIONAL REGULATOR AZLB"/>
    <property type="match status" value="1"/>
</dbReference>
<name>A0ABS1SPH8_9MICO</name>
<evidence type="ECO:0000256" key="2">
    <source>
        <dbReference type="ARBA" id="ARBA00023125"/>
    </source>
</evidence>
<evidence type="ECO:0000259" key="4">
    <source>
        <dbReference type="PROSITE" id="PS50956"/>
    </source>
</evidence>
<dbReference type="Gene3D" id="1.10.10.10">
    <property type="entry name" value="Winged helix-like DNA-binding domain superfamily/Winged helix DNA-binding domain"/>
    <property type="match status" value="2"/>
</dbReference>
<organism evidence="5 6">
    <name type="scientific">Leucobacter chromiireducens subsp. chromiireducens</name>
    <dbReference type="NCBI Taxonomy" id="660067"/>
    <lineage>
        <taxon>Bacteria</taxon>
        <taxon>Bacillati</taxon>
        <taxon>Actinomycetota</taxon>
        <taxon>Actinomycetes</taxon>
        <taxon>Micrococcales</taxon>
        <taxon>Microbacteriaceae</taxon>
        <taxon>Leucobacter</taxon>
    </lineage>
</organism>
<dbReference type="PROSITE" id="PS50956">
    <property type="entry name" value="HTH_ASNC_2"/>
    <property type="match status" value="1"/>
</dbReference>
<dbReference type="InterPro" id="IPR036388">
    <property type="entry name" value="WH-like_DNA-bd_sf"/>
</dbReference>
<dbReference type="RefSeq" id="WP_202382200.1">
    <property type="nucleotide sequence ID" value="NZ_BAAAMA010000001.1"/>
</dbReference>